<dbReference type="Gene3D" id="3.10.450.240">
    <property type="match status" value="1"/>
</dbReference>
<evidence type="ECO:0000256" key="4">
    <source>
        <dbReference type="ARBA" id="ARBA00022946"/>
    </source>
</evidence>
<feature type="domain" description="Tim44-like" evidence="8">
    <location>
        <begin position="299"/>
        <end position="453"/>
    </location>
</feature>
<gene>
    <name evidence="9" type="ORF">CVIRNUC_010648</name>
</gene>
<evidence type="ECO:0000256" key="6">
    <source>
        <dbReference type="ARBA" id="ARBA00023136"/>
    </source>
</evidence>
<keyword evidence="6" id="KW-0472">Membrane</keyword>
<evidence type="ECO:0000259" key="8">
    <source>
        <dbReference type="SMART" id="SM00978"/>
    </source>
</evidence>
<keyword evidence="5" id="KW-0496">Mitochondrion</keyword>
<evidence type="ECO:0000256" key="1">
    <source>
        <dbReference type="ARBA" id="ARBA00004273"/>
    </source>
</evidence>
<dbReference type="SMART" id="SM00978">
    <property type="entry name" value="Tim44"/>
    <property type="match status" value="1"/>
</dbReference>
<comment type="similarity">
    <text evidence="2">Belongs to the Tim44 family.</text>
</comment>
<dbReference type="SUPFAM" id="SSF54427">
    <property type="entry name" value="NTF2-like"/>
    <property type="match status" value="1"/>
</dbReference>
<proteinExistence type="inferred from homology"/>
<protein>
    <recommendedName>
        <fullName evidence="8">Tim44-like domain-containing protein</fullName>
    </recommendedName>
</protein>
<keyword evidence="10" id="KW-1185">Reference proteome</keyword>
<dbReference type="PANTHER" id="PTHR10721:SF1">
    <property type="entry name" value="MITOCHONDRIAL IMPORT INNER MEMBRANE TRANSLOCASE SUBUNIT TIM44"/>
    <property type="match status" value="1"/>
</dbReference>
<comment type="caution">
    <text evidence="9">The sequence shown here is derived from an EMBL/GenBank/DDBJ whole genome shotgun (WGS) entry which is preliminary data.</text>
</comment>
<dbReference type="GO" id="GO:0051087">
    <property type="term" value="F:protein-folding chaperone binding"/>
    <property type="evidence" value="ECO:0007669"/>
    <property type="project" value="TreeGrafter"/>
</dbReference>
<dbReference type="GO" id="GO:0030150">
    <property type="term" value="P:protein import into mitochondrial matrix"/>
    <property type="evidence" value="ECO:0007669"/>
    <property type="project" value="TreeGrafter"/>
</dbReference>
<dbReference type="GO" id="GO:0005743">
    <property type="term" value="C:mitochondrial inner membrane"/>
    <property type="evidence" value="ECO:0007669"/>
    <property type="project" value="UniProtKB-SubCell"/>
</dbReference>
<evidence type="ECO:0000313" key="10">
    <source>
        <dbReference type="Proteomes" id="UP001314263"/>
    </source>
</evidence>
<evidence type="ECO:0000256" key="5">
    <source>
        <dbReference type="ARBA" id="ARBA00023128"/>
    </source>
</evidence>
<dbReference type="InterPro" id="IPR039544">
    <property type="entry name" value="Tim44-like"/>
</dbReference>
<dbReference type="Proteomes" id="UP001314263">
    <property type="component" value="Unassembled WGS sequence"/>
</dbReference>
<keyword evidence="3" id="KW-0999">Mitochondrion inner membrane</keyword>
<evidence type="ECO:0000256" key="2">
    <source>
        <dbReference type="ARBA" id="ARBA00009597"/>
    </source>
</evidence>
<feature type="compositionally biased region" description="Polar residues" evidence="7">
    <location>
        <begin position="70"/>
        <end position="86"/>
    </location>
</feature>
<feature type="region of interest" description="Disordered" evidence="7">
    <location>
        <begin position="57"/>
        <end position="174"/>
    </location>
</feature>
<dbReference type="InterPro" id="IPR032710">
    <property type="entry name" value="NTF2-like_dom_sf"/>
</dbReference>
<dbReference type="InterPro" id="IPR007379">
    <property type="entry name" value="Tim44-like_dom"/>
</dbReference>
<accession>A0AAV1IJB5</accession>
<dbReference type="PANTHER" id="PTHR10721">
    <property type="entry name" value="MITOCHONDRIAL IMPORT INNER MEMBRANE TRANSLOCASE SUBUNIT TIM44"/>
    <property type="match status" value="1"/>
</dbReference>
<feature type="compositionally biased region" description="Low complexity" evidence="7">
    <location>
        <begin position="101"/>
        <end position="143"/>
    </location>
</feature>
<evidence type="ECO:0000256" key="7">
    <source>
        <dbReference type="SAM" id="MobiDB-lite"/>
    </source>
</evidence>
<dbReference type="AlphaFoldDB" id="A0AAV1IJB5"/>
<name>A0AAV1IJB5_9CHLO</name>
<evidence type="ECO:0000313" key="9">
    <source>
        <dbReference type="EMBL" id="CAK0787428.1"/>
    </source>
</evidence>
<comment type="subcellular location">
    <subcellularLocation>
        <location evidence="1">Mitochondrion inner membrane</location>
    </subcellularLocation>
</comment>
<organism evidence="9 10">
    <name type="scientific">Coccomyxa viridis</name>
    <dbReference type="NCBI Taxonomy" id="1274662"/>
    <lineage>
        <taxon>Eukaryota</taxon>
        <taxon>Viridiplantae</taxon>
        <taxon>Chlorophyta</taxon>
        <taxon>core chlorophytes</taxon>
        <taxon>Trebouxiophyceae</taxon>
        <taxon>Trebouxiophyceae incertae sedis</taxon>
        <taxon>Coccomyxaceae</taxon>
        <taxon>Coccomyxa</taxon>
    </lineage>
</organism>
<feature type="compositionally biased region" description="Low complexity" evidence="7">
    <location>
        <begin position="57"/>
        <end position="66"/>
    </location>
</feature>
<dbReference type="Pfam" id="PF04280">
    <property type="entry name" value="Tim44"/>
    <property type="match status" value="1"/>
</dbReference>
<evidence type="ECO:0000256" key="3">
    <source>
        <dbReference type="ARBA" id="ARBA00022792"/>
    </source>
</evidence>
<reference evidence="9 10" key="1">
    <citation type="submission" date="2023-10" db="EMBL/GenBank/DDBJ databases">
        <authorList>
            <person name="Maclean D."/>
            <person name="Macfadyen A."/>
        </authorList>
    </citation>
    <scope>NUCLEOTIDE SEQUENCE [LARGE SCALE GENOMIC DNA]</scope>
</reference>
<dbReference type="EMBL" id="CAUYUE010000017">
    <property type="protein sequence ID" value="CAK0787428.1"/>
    <property type="molecule type" value="Genomic_DNA"/>
</dbReference>
<sequence>MAHRLQSLGRVLRLTRATASIQQIQVRRQSIFGEFSKKLKEEIEKTKAATQTISQAASASAGATRARAQEVSSHAQEGFSRASQGVQGKAEELKDGAGKTASQAADAAEQAGGAARQIGASGSQPEAQADTQAANAEGAAAENSTKEPHGTAGGRKQETNQAGGTGAKAGTASSASLMERLRSMASLVQREVAAAILPENTTASATRAYDDSLRSEATNMGGSMMVAPETRWQKQWKDIEDKLGSHPLFQRLASFRNARVFSKGKEVADDLRERWETSDSPLVHRIQDMTENMTVETETAKTYREMRARDPAFDMIKFLRALKQDVQPVIQAYLKADAGVLKQHCSPEAVERLTSIVKAEHAQDRYADTHMLDISDVELHDLQLFDDNPVVVVRFNAQQINCFRDKFENVVDGSPDDVHRVVYVWALRQGKAGFVGKDGRLYAPQWQITEMAIGHAQKLL</sequence>
<keyword evidence="4" id="KW-0809">Transit peptide</keyword>